<evidence type="ECO:0000256" key="5">
    <source>
        <dbReference type="ARBA" id="ARBA00022723"/>
    </source>
</evidence>
<dbReference type="InterPro" id="IPR017972">
    <property type="entry name" value="Cyt_P450_CS"/>
</dbReference>
<dbReference type="PROSITE" id="PS00086">
    <property type="entry name" value="CYTOCHROME_P450"/>
    <property type="match status" value="1"/>
</dbReference>
<dbReference type="InterPro" id="IPR036396">
    <property type="entry name" value="Cyt_P450_sf"/>
</dbReference>
<dbReference type="OrthoDB" id="2789670at2759"/>
<dbReference type="Proteomes" id="UP000053820">
    <property type="component" value="Unassembled WGS sequence"/>
</dbReference>
<keyword evidence="7 9" id="KW-0408">Iron</keyword>
<evidence type="ECO:0000256" key="10">
    <source>
        <dbReference type="RuleBase" id="RU000461"/>
    </source>
</evidence>
<dbReference type="PANTHER" id="PTHR46300:SF7">
    <property type="entry name" value="P450, PUTATIVE (EUROFUNG)-RELATED"/>
    <property type="match status" value="1"/>
</dbReference>
<dbReference type="GO" id="GO:0020037">
    <property type="term" value="F:heme binding"/>
    <property type="evidence" value="ECO:0007669"/>
    <property type="project" value="InterPro"/>
</dbReference>
<keyword evidence="11" id="KW-0812">Transmembrane</keyword>
<keyword evidence="4 9" id="KW-0349">Heme</keyword>
<keyword evidence="6 10" id="KW-0560">Oxidoreductase</keyword>
<comment type="cofactor">
    <cofactor evidence="1 9">
        <name>heme</name>
        <dbReference type="ChEBI" id="CHEBI:30413"/>
    </cofactor>
</comment>
<evidence type="ECO:0000256" key="1">
    <source>
        <dbReference type="ARBA" id="ARBA00001971"/>
    </source>
</evidence>
<reference evidence="12 13" key="1">
    <citation type="submission" date="2014-04" db="EMBL/GenBank/DDBJ databases">
        <title>Evolutionary Origins and Diversification of the Mycorrhizal Mutualists.</title>
        <authorList>
            <consortium name="DOE Joint Genome Institute"/>
            <consortium name="Mycorrhizal Genomics Consortium"/>
            <person name="Kohler A."/>
            <person name="Kuo A."/>
            <person name="Nagy L.G."/>
            <person name="Floudas D."/>
            <person name="Copeland A."/>
            <person name="Barry K.W."/>
            <person name="Cichocki N."/>
            <person name="Veneault-Fourrey C."/>
            <person name="LaButti K."/>
            <person name="Lindquist E.A."/>
            <person name="Lipzen A."/>
            <person name="Lundell T."/>
            <person name="Morin E."/>
            <person name="Murat C."/>
            <person name="Riley R."/>
            <person name="Ohm R."/>
            <person name="Sun H."/>
            <person name="Tunlid A."/>
            <person name="Henrissat B."/>
            <person name="Grigoriev I.V."/>
            <person name="Hibbett D.S."/>
            <person name="Martin F."/>
        </authorList>
    </citation>
    <scope>NUCLEOTIDE SEQUENCE [LARGE SCALE GENOMIC DNA]</scope>
    <source>
        <strain evidence="12 13">MD-312</strain>
    </source>
</reference>
<gene>
    <name evidence="12" type="ORF">HYDPIDRAFT_113935</name>
</gene>
<evidence type="ECO:0000256" key="11">
    <source>
        <dbReference type="SAM" id="Phobius"/>
    </source>
</evidence>
<evidence type="ECO:0008006" key="14">
    <source>
        <dbReference type="Google" id="ProtNLM"/>
    </source>
</evidence>
<name>A0A0C9WD87_9AGAM</name>
<keyword evidence="13" id="KW-1185">Reference proteome</keyword>
<dbReference type="InterPro" id="IPR001128">
    <property type="entry name" value="Cyt_P450"/>
</dbReference>
<dbReference type="SUPFAM" id="SSF48264">
    <property type="entry name" value="Cytochrome P450"/>
    <property type="match status" value="1"/>
</dbReference>
<evidence type="ECO:0000256" key="8">
    <source>
        <dbReference type="ARBA" id="ARBA00023033"/>
    </source>
</evidence>
<dbReference type="Pfam" id="PF00067">
    <property type="entry name" value="p450"/>
    <property type="match status" value="1"/>
</dbReference>
<dbReference type="PANTHER" id="PTHR46300">
    <property type="entry name" value="P450, PUTATIVE (EUROFUNG)-RELATED-RELATED"/>
    <property type="match status" value="1"/>
</dbReference>
<evidence type="ECO:0000256" key="9">
    <source>
        <dbReference type="PIRSR" id="PIRSR602401-1"/>
    </source>
</evidence>
<evidence type="ECO:0000256" key="3">
    <source>
        <dbReference type="ARBA" id="ARBA00010617"/>
    </source>
</evidence>
<evidence type="ECO:0000256" key="7">
    <source>
        <dbReference type="ARBA" id="ARBA00023004"/>
    </source>
</evidence>
<evidence type="ECO:0000313" key="12">
    <source>
        <dbReference type="EMBL" id="KIJ62826.1"/>
    </source>
</evidence>
<dbReference type="EMBL" id="KN839853">
    <property type="protein sequence ID" value="KIJ62826.1"/>
    <property type="molecule type" value="Genomic_DNA"/>
</dbReference>
<keyword evidence="11" id="KW-0472">Membrane</keyword>
<keyword evidence="8 10" id="KW-0503">Monooxygenase</keyword>
<evidence type="ECO:0000256" key="2">
    <source>
        <dbReference type="ARBA" id="ARBA00005179"/>
    </source>
</evidence>
<evidence type="ECO:0000256" key="4">
    <source>
        <dbReference type="ARBA" id="ARBA00022617"/>
    </source>
</evidence>
<comment type="similarity">
    <text evidence="3 10">Belongs to the cytochrome P450 family.</text>
</comment>
<dbReference type="GO" id="GO:0016705">
    <property type="term" value="F:oxidoreductase activity, acting on paired donors, with incorporation or reduction of molecular oxygen"/>
    <property type="evidence" value="ECO:0007669"/>
    <property type="project" value="InterPro"/>
</dbReference>
<dbReference type="HOGENOM" id="CLU_001570_2_3_1"/>
<keyword evidence="5 9" id="KW-0479">Metal-binding</keyword>
<feature type="transmembrane region" description="Helical" evidence="11">
    <location>
        <begin position="12"/>
        <end position="31"/>
    </location>
</feature>
<dbReference type="AlphaFoldDB" id="A0A0C9WD87"/>
<keyword evidence="11" id="KW-1133">Transmembrane helix</keyword>
<sequence>MGSLYNFSLGNPATASLVVLVVLVVLLLLLLRTTGRELTAKPKRRSLPPGPKGLPLLGNVFDIDKRTPWLTYTDWKKLYGDIASCRVFGQQYIILNSEKATKALIEHRSSTYSDRPAIATVALFGMDFNTAHLPYGNTWRAHRRMYHLALNTGATERYHPVMLEKGRVLLRKLLDAPEDFSVHLRTFSMSIIMAIVYGYEVAPRNDGFIAPIDKLMSMVVLATPERAALLNVLPPLRYIPAWFPGAGLQRLALQCKQQSAKIRHTPFQFVKDCLSKNVVNESMVSNLLRQGTSGHQDQPSYEQDIKDCAMSAFLAGADSTQSTLLTFILAMVLHPDAQDCAHAELDAVIGCDRLPTFSDRGSLPFVEAVFRETSRWGALVPLGIPHMAAKDDEFDGYQIPKGSIVIKNLWAMAKDKDVFQDSAAFRPERFLDTEGYLLPEDPSGLFFGYGRRACPGRHVANASAWLAVAFMLSTFKFGKAIGPAGYEINVSPKFTGGIALRPLPFACSIKPRSEKPKELLD</sequence>
<dbReference type="GO" id="GO:0005506">
    <property type="term" value="F:iron ion binding"/>
    <property type="evidence" value="ECO:0007669"/>
    <property type="project" value="InterPro"/>
</dbReference>
<dbReference type="Gene3D" id="1.10.630.10">
    <property type="entry name" value="Cytochrome P450"/>
    <property type="match status" value="1"/>
</dbReference>
<organism evidence="12 13">
    <name type="scientific">Hydnomerulius pinastri MD-312</name>
    <dbReference type="NCBI Taxonomy" id="994086"/>
    <lineage>
        <taxon>Eukaryota</taxon>
        <taxon>Fungi</taxon>
        <taxon>Dikarya</taxon>
        <taxon>Basidiomycota</taxon>
        <taxon>Agaricomycotina</taxon>
        <taxon>Agaricomycetes</taxon>
        <taxon>Agaricomycetidae</taxon>
        <taxon>Boletales</taxon>
        <taxon>Boletales incertae sedis</taxon>
        <taxon>Leucogyrophana</taxon>
    </lineage>
</organism>
<protein>
    <recommendedName>
        <fullName evidence="14">Cytochrome P450</fullName>
    </recommendedName>
</protein>
<dbReference type="CDD" id="cd11065">
    <property type="entry name" value="CYP64-like"/>
    <property type="match status" value="1"/>
</dbReference>
<dbReference type="PRINTS" id="PR00463">
    <property type="entry name" value="EP450I"/>
</dbReference>
<dbReference type="InterPro" id="IPR050364">
    <property type="entry name" value="Cytochrome_P450_fung"/>
</dbReference>
<evidence type="ECO:0000313" key="13">
    <source>
        <dbReference type="Proteomes" id="UP000053820"/>
    </source>
</evidence>
<feature type="binding site" description="axial binding residue" evidence="9">
    <location>
        <position position="454"/>
    </location>
    <ligand>
        <name>heme</name>
        <dbReference type="ChEBI" id="CHEBI:30413"/>
    </ligand>
    <ligandPart>
        <name>Fe</name>
        <dbReference type="ChEBI" id="CHEBI:18248"/>
    </ligandPart>
</feature>
<proteinExistence type="inferred from homology"/>
<dbReference type="InterPro" id="IPR002401">
    <property type="entry name" value="Cyt_P450_E_grp-I"/>
</dbReference>
<dbReference type="GO" id="GO:0004497">
    <property type="term" value="F:monooxygenase activity"/>
    <property type="evidence" value="ECO:0007669"/>
    <property type="project" value="UniProtKB-KW"/>
</dbReference>
<comment type="pathway">
    <text evidence="2">Secondary metabolite biosynthesis.</text>
</comment>
<evidence type="ECO:0000256" key="6">
    <source>
        <dbReference type="ARBA" id="ARBA00023002"/>
    </source>
</evidence>
<accession>A0A0C9WD87</accession>